<gene>
    <name evidence="2" type="ordered locus">Os08g0165501</name>
    <name evidence="2" type="ORF">OSNPB_080165501</name>
</gene>
<dbReference type="InParanoid" id="A0A0P0XC58"/>
<reference evidence="2 3" key="2">
    <citation type="journal article" date="2013" name="Plant Cell Physiol.">
        <title>Rice Annotation Project Database (RAP-DB): an integrative and interactive database for rice genomics.</title>
        <authorList>
            <person name="Sakai H."/>
            <person name="Lee S.S."/>
            <person name="Tanaka T."/>
            <person name="Numa H."/>
            <person name="Kim J."/>
            <person name="Kawahara Y."/>
            <person name="Wakimoto H."/>
            <person name="Yang C.C."/>
            <person name="Iwamoto M."/>
            <person name="Abe T."/>
            <person name="Yamada Y."/>
            <person name="Muto A."/>
            <person name="Inokuchi H."/>
            <person name="Ikemura T."/>
            <person name="Matsumoto T."/>
            <person name="Sasaki T."/>
            <person name="Itoh T."/>
        </authorList>
    </citation>
    <scope>NUCLEOTIDE SEQUENCE [LARGE SCALE GENOMIC DNA]</scope>
    <source>
        <strain evidence="3">cv. Nipponbare</strain>
    </source>
</reference>
<evidence type="ECO:0000256" key="1">
    <source>
        <dbReference type="SAM" id="MobiDB-lite"/>
    </source>
</evidence>
<evidence type="ECO:0000313" key="3">
    <source>
        <dbReference type="Proteomes" id="UP000059680"/>
    </source>
</evidence>
<organism evidence="2 3">
    <name type="scientific">Oryza sativa subsp. japonica</name>
    <name type="common">Rice</name>
    <dbReference type="NCBI Taxonomy" id="39947"/>
    <lineage>
        <taxon>Eukaryota</taxon>
        <taxon>Viridiplantae</taxon>
        <taxon>Streptophyta</taxon>
        <taxon>Embryophyta</taxon>
        <taxon>Tracheophyta</taxon>
        <taxon>Spermatophyta</taxon>
        <taxon>Magnoliopsida</taxon>
        <taxon>Liliopsida</taxon>
        <taxon>Poales</taxon>
        <taxon>Poaceae</taxon>
        <taxon>BOP clade</taxon>
        <taxon>Oryzoideae</taxon>
        <taxon>Oryzeae</taxon>
        <taxon>Oryzinae</taxon>
        <taxon>Oryza</taxon>
        <taxon>Oryza sativa</taxon>
    </lineage>
</organism>
<proteinExistence type="predicted"/>
<accession>A0A0P0XC58</accession>
<protein>
    <submittedName>
        <fullName evidence="2">Os08g0165501 protein</fullName>
    </submittedName>
</protein>
<name>A0A0P0XC58_ORYSJ</name>
<dbReference type="Proteomes" id="UP000059680">
    <property type="component" value="Chromosome 8"/>
</dbReference>
<sequence>MSRTRCSSRTTWWSHIGNPSRRRAGPPWRAPRGYPGDAAPYLDFLQPVFPTTRSRTAALRRLFEGPARLDSAGVAQQSVCYDGESVTSSGSRRRPHCIFVLF</sequence>
<feature type="compositionally biased region" description="Polar residues" evidence="1">
    <location>
        <begin position="1"/>
        <end position="13"/>
    </location>
</feature>
<evidence type="ECO:0000313" key="2">
    <source>
        <dbReference type="EMBL" id="BAT03981.1"/>
    </source>
</evidence>
<feature type="region of interest" description="Disordered" evidence="1">
    <location>
        <begin position="1"/>
        <end position="32"/>
    </location>
</feature>
<reference evidence="2 3" key="3">
    <citation type="journal article" date="2013" name="Rice">
        <title>Improvement of the Oryza sativa Nipponbare reference genome using next generation sequence and optical map data.</title>
        <authorList>
            <person name="Kawahara Y."/>
            <person name="de la Bastide M."/>
            <person name="Hamilton J.P."/>
            <person name="Kanamori H."/>
            <person name="McCombie W.R."/>
            <person name="Ouyang S."/>
            <person name="Schwartz D.C."/>
            <person name="Tanaka T."/>
            <person name="Wu J."/>
            <person name="Zhou S."/>
            <person name="Childs K.L."/>
            <person name="Davidson R.M."/>
            <person name="Lin H."/>
            <person name="Quesada-Ocampo L."/>
            <person name="Vaillancourt B."/>
            <person name="Sakai H."/>
            <person name="Lee S.S."/>
            <person name="Kim J."/>
            <person name="Numa H."/>
            <person name="Itoh T."/>
            <person name="Buell C.R."/>
            <person name="Matsumoto T."/>
        </authorList>
    </citation>
    <scope>NUCLEOTIDE SEQUENCE [LARGE SCALE GENOMIC DNA]</scope>
    <source>
        <strain evidence="3">cv. Nipponbare</strain>
    </source>
</reference>
<dbReference type="InterPro" id="IPR006740">
    <property type="entry name" value="DUF604"/>
</dbReference>
<dbReference type="STRING" id="39947.A0A0P0XC58"/>
<keyword evidence="3" id="KW-1185">Reference proteome</keyword>
<dbReference type="AlphaFoldDB" id="A0A0P0XC58"/>
<dbReference type="Pfam" id="PF04646">
    <property type="entry name" value="DUF604"/>
    <property type="match status" value="1"/>
</dbReference>
<dbReference type="EMBL" id="AP014964">
    <property type="protein sequence ID" value="BAT03981.1"/>
    <property type="molecule type" value="Genomic_DNA"/>
</dbReference>
<reference evidence="3" key="1">
    <citation type="journal article" date="2005" name="Nature">
        <title>The map-based sequence of the rice genome.</title>
        <authorList>
            <consortium name="International rice genome sequencing project (IRGSP)"/>
            <person name="Matsumoto T."/>
            <person name="Wu J."/>
            <person name="Kanamori H."/>
            <person name="Katayose Y."/>
            <person name="Fujisawa M."/>
            <person name="Namiki N."/>
            <person name="Mizuno H."/>
            <person name="Yamamoto K."/>
            <person name="Antonio B.A."/>
            <person name="Baba T."/>
            <person name="Sakata K."/>
            <person name="Nagamura Y."/>
            <person name="Aoki H."/>
            <person name="Arikawa K."/>
            <person name="Arita K."/>
            <person name="Bito T."/>
            <person name="Chiden Y."/>
            <person name="Fujitsuka N."/>
            <person name="Fukunaka R."/>
            <person name="Hamada M."/>
            <person name="Harada C."/>
            <person name="Hayashi A."/>
            <person name="Hijishita S."/>
            <person name="Honda M."/>
            <person name="Hosokawa S."/>
            <person name="Ichikawa Y."/>
            <person name="Idonuma A."/>
            <person name="Iijima M."/>
            <person name="Ikeda M."/>
            <person name="Ikeno M."/>
            <person name="Ito K."/>
            <person name="Ito S."/>
            <person name="Ito T."/>
            <person name="Ito Y."/>
            <person name="Ito Y."/>
            <person name="Iwabuchi A."/>
            <person name="Kamiya K."/>
            <person name="Karasawa W."/>
            <person name="Kurita K."/>
            <person name="Katagiri S."/>
            <person name="Kikuta A."/>
            <person name="Kobayashi H."/>
            <person name="Kobayashi N."/>
            <person name="Machita K."/>
            <person name="Maehara T."/>
            <person name="Masukawa M."/>
            <person name="Mizubayashi T."/>
            <person name="Mukai Y."/>
            <person name="Nagasaki H."/>
            <person name="Nagata Y."/>
            <person name="Naito S."/>
            <person name="Nakashima M."/>
            <person name="Nakama Y."/>
            <person name="Nakamichi Y."/>
            <person name="Nakamura M."/>
            <person name="Meguro A."/>
            <person name="Negishi M."/>
            <person name="Ohta I."/>
            <person name="Ohta T."/>
            <person name="Okamoto M."/>
            <person name="Ono N."/>
            <person name="Saji S."/>
            <person name="Sakaguchi M."/>
            <person name="Sakai K."/>
            <person name="Shibata M."/>
            <person name="Shimokawa T."/>
            <person name="Song J."/>
            <person name="Takazaki Y."/>
            <person name="Terasawa K."/>
            <person name="Tsugane M."/>
            <person name="Tsuji K."/>
            <person name="Ueda S."/>
            <person name="Waki K."/>
            <person name="Yamagata H."/>
            <person name="Yamamoto M."/>
            <person name="Yamamoto S."/>
            <person name="Yamane H."/>
            <person name="Yoshiki S."/>
            <person name="Yoshihara R."/>
            <person name="Yukawa K."/>
            <person name="Zhong H."/>
            <person name="Yano M."/>
            <person name="Yuan Q."/>
            <person name="Ouyang S."/>
            <person name="Liu J."/>
            <person name="Jones K.M."/>
            <person name="Gansberger K."/>
            <person name="Moffat K."/>
            <person name="Hill J."/>
            <person name="Bera J."/>
            <person name="Fadrosh D."/>
            <person name="Jin S."/>
            <person name="Johri S."/>
            <person name="Kim M."/>
            <person name="Overton L."/>
            <person name="Reardon M."/>
            <person name="Tsitrin T."/>
            <person name="Vuong H."/>
            <person name="Weaver B."/>
            <person name="Ciecko A."/>
            <person name="Tallon L."/>
            <person name="Jackson J."/>
            <person name="Pai G."/>
            <person name="Aken S.V."/>
            <person name="Utterback T."/>
            <person name="Reidmuller S."/>
            <person name="Feldblyum T."/>
            <person name="Hsiao J."/>
            <person name="Zismann V."/>
            <person name="Iobst S."/>
            <person name="de Vazeille A.R."/>
            <person name="Buell C.R."/>
            <person name="Ying K."/>
            <person name="Li Y."/>
            <person name="Lu T."/>
            <person name="Huang Y."/>
            <person name="Zhao Q."/>
            <person name="Feng Q."/>
            <person name="Zhang L."/>
            <person name="Zhu J."/>
            <person name="Weng Q."/>
            <person name="Mu J."/>
            <person name="Lu Y."/>
            <person name="Fan D."/>
            <person name="Liu Y."/>
            <person name="Guan J."/>
            <person name="Zhang Y."/>
            <person name="Yu S."/>
            <person name="Liu X."/>
            <person name="Zhang Y."/>
            <person name="Hong G."/>
            <person name="Han B."/>
            <person name="Choisne N."/>
            <person name="Demange N."/>
            <person name="Orjeda G."/>
            <person name="Samain S."/>
            <person name="Cattolico L."/>
            <person name="Pelletier E."/>
            <person name="Couloux A."/>
            <person name="Segurens B."/>
            <person name="Wincker P."/>
            <person name="D'Hont A."/>
            <person name="Scarpelli C."/>
            <person name="Weissenbach J."/>
            <person name="Salanoubat M."/>
            <person name="Quetier F."/>
            <person name="Yu Y."/>
            <person name="Kim H.R."/>
            <person name="Rambo T."/>
            <person name="Currie J."/>
            <person name="Collura K."/>
            <person name="Luo M."/>
            <person name="Yang T."/>
            <person name="Ammiraju J.S.S."/>
            <person name="Engler F."/>
            <person name="Soderlund C."/>
            <person name="Wing R.A."/>
            <person name="Palmer L.E."/>
            <person name="de la Bastide M."/>
            <person name="Spiegel L."/>
            <person name="Nascimento L."/>
            <person name="Zutavern T."/>
            <person name="O'Shaughnessy A."/>
            <person name="Dike S."/>
            <person name="Dedhia N."/>
            <person name="Preston R."/>
            <person name="Balija V."/>
            <person name="McCombie W.R."/>
            <person name="Chow T."/>
            <person name="Chen H."/>
            <person name="Chung M."/>
            <person name="Chen C."/>
            <person name="Shaw J."/>
            <person name="Wu H."/>
            <person name="Hsiao K."/>
            <person name="Chao Y."/>
            <person name="Chu M."/>
            <person name="Cheng C."/>
            <person name="Hour A."/>
            <person name="Lee P."/>
            <person name="Lin S."/>
            <person name="Lin Y."/>
            <person name="Liou J."/>
            <person name="Liu S."/>
            <person name="Hsing Y."/>
            <person name="Raghuvanshi S."/>
            <person name="Mohanty A."/>
            <person name="Bharti A.K."/>
            <person name="Gaur A."/>
            <person name="Gupta V."/>
            <person name="Kumar D."/>
            <person name="Ravi V."/>
            <person name="Vij S."/>
            <person name="Kapur A."/>
            <person name="Khurana P."/>
            <person name="Khurana P."/>
            <person name="Khurana J.P."/>
            <person name="Tyagi A.K."/>
            <person name="Gaikwad K."/>
            <person name="Singh A."/>
            <person name="Dalal V."/>
            <person name="Srivastava S."/>
            <person name="Dixit A."/>
            <person name="Pal A.K."/>
            <person name="Ghazi I.A."/>
            <person name="Yadav M."/>
            <person name="Pandit A."/>
            <person name="Bhargava A."/>
            <person name="Sureshbabu K."/>
            <person name="Batra K."/>
            <person name="Sharma T.R."/>
            <person name="Mohapatra T."/>
            <person name="Singh N.K."/>
            <person name="Messing J."/>
            <person name="Nelson A.B."/>
            <person name="Fuks G."/>
            <person name="Kavchok S."/>
            <person name="Keizer G."/>
            <person name="Linton E."/>
            <person name="Llaca V."/>
            <person name="Song R."/>
            <person name="Tanyolac B."/>
            <person name="Young S."/>
            <person name="Ho-Il K."/>
            <person name="Hahn J.H."/>
            <person name="Sangsakoo G."/>
            <person name="Vanavichit A."/>
            <person name="de Mattos Luiz.A.T."/>
            <person name="Zimmer P.D."/>
            <person name="Malone G."/>
            <person name="Dellagostin O."/>
            <person name="de Oliveira A.C."/>
            <person name="Bevan M."/>
            <person name="Bancroft I."/>
            <person name="Minx P."/>
            <person name="Cordum H."/>
            <person name="Wilson R."/>
            <person name="Cheng Z."/>
            <person name="Jin W."/>
            <person name="Jiang J."/>
            <person name="Leong S.A."/>
            <person name="Iwama H."/>
            <person name="Gojobori T."/>
            <person name="Itoh T."/>
            <person name="Niimura Y."/>
            <person name="Fujii Y."/>
            <person name="Habara T."/>
            <person name="Sakai H."/>
            <person name="Sato Y."/>
            <person name="Wilson G."/>
            <person name="Kumar K."/>
            <person name="McCouch S."/>
            <person name="Juretic N."/>
            <person name="Hoen D."/>
            <person name="Wright S."/>
            <person name="Bruskiewich R."/>
            <person name="Bureau T."/>
            <person name="Miyao A."/>
            <person name="Hirochika H."/>
            <person name="Nishikawa T."/>
            <person name="Kadowaki K."/>
            <person name="Sugiura M."/>
            <person name="Burr B."/>
            <person name="Sasaki T."/>
        </authorList>
    </citation>
    <scope>NUCLEOTIDE SEQUENCE [LARGE SCALE GENOMIC DNA]</scope>
    <source>
        <strain evidence="3">cv. Nipponbare</strain>
    </source>
</reference>
<dbReference type="PaxDb" id="39947-A0A0P0XC58"/>